<evidence type="ECO:0000313" key="8">
    <source>
        <dbReference type="EMBL" id="PPR02604.1"/>
    </source>
</evidence>
<evidence type="ECO:0000256" key="1">
    <source>
        <dbReference type="ARBA" id="ARBA00004123"/>
    </source>
</evidence>
<comment type="caution">
    <text evidence="8">The sequence shown here is derived from an EMBL/GenBank/DDBJ whole genome shotgun (WGS) entry which is preliminary data.</text>
</comment>
<reference evidence="8 9" key="1">
    <citation type="journal article" date="2018" name="Evol. Lett.">
        <title>Horizontal gene cluster transfer increased hallucinogenic mushroom diversity.</title>
        <authorList>
            <person name="Reynolds H.T."/>
            <person name="Vijayakumar V."/>
            <person name="Gluck-Thaler E."/>
            <person name="Korotkin H.B."/>
            <person name="Matheny P.B."/>
            <person name="Slot J.C."/>
        </authorList>
    </citation>
    <scope>NUCLEOTIDE SEQUENCE [LARGE SCALE GENOMIC DNA]</scope>
    <source>
        <strain evidence="8 9">2629</strain>
    </source>
</reference>
<organism evidence="8 9">
    <name type="scientific">Panaeolus cyanescens</name>
    <dbReference type="NCBI Taxonomy" id="181874"/>
    <lineage>
        <taxon>Eukaryota</taxon>
        <taxon>Fungi</taxon>
        <taxon>Dikarya</taxon>
        <taxon>Basidiomycota</taxon>
        <taxon>Agaricomycotina</taxon>
        <taxon>Agaricomycetes</taxon>
        <taxon>Agaricomycetidae</taxon>
        <taxon>Agaricales</taxon>
        <taxon>Agaricineae</taxon>
        <taxon>Galeropsidaceae</taxon>
        <taxon>Panaeolus</taxon>
    </lineage>
</organism>
<gene>
    <name evidence="8" type="ORF">CVT24_002175</name>
</gene>
<dbReference type="InParanoid" id="A0A409YHZ5"/>
<evidence type="ECO:0000256" key="3">
    <source>
        <dbReference type="ARBA" id="ARBA00023125"/>
    </source>
</evidence>
<protein>
    <recommendedName>
        <fullName evidence="10">Chromosome transmission fidelity protein 8</fullName>
    </recommendedName>
</protein>
<dbReference type="Pfam" id="PF09696">
    <property type="entry name" value="Ctf8"/>
    <property type="match status" value="1"/>
</dbReference>
<feature type="compositionally biased region" description="Basic and acidic residues" evidence="7">
    <location>
        <begin position="113"/>
        <end position="122"/>
    </location>
</feature>
<dbReference type="FunCoup" id="A0A409YHZ5">
    <property type="interactions" value="24"/>
</dbReference>
<evidence type="ECO:0000256" key="5">
    <source>
        <dbReference type="ARBA" id="ARBA00023306"/>
    </source>
</evidence>
<evidence type="ECO:0008006" key="10">
    <source>
        <dbReference type="Google" id="ProtNLM"/>
    </source>
</evidence>
<evidence type="ECO:0000313" key="9">
    <source>
        <dbReference type="Proteomes" id="UP000284842"/>
    </source>
</evidence>
<evidence type="ECO:0000256" key="4">
    <source>
        <dbReference type="ARBA" id="ARBA00023242"/>
    </source>
</evidence>
<feature type="region of interest" description="Disordered" evidence="7">
    <location>
        <begin position="1"/>
        <end position="26"/>
    </location>
</feature>
<sequence length="156" mass="16815">MIIPITLNTPSSSSSTHSNSTPKLPSGLAKISNDEVVLIELQGFLEVEVNTPEERNGKFVGKLKIDDTGKPSLLIGHHLLEGKIAPLAKPLAIFHRTGGSSHRITGSGPSSSAEKDTSDDTPRKRRRTTRDGNGMVKKKIIFSKRPMPISSLPGKK</sequence>
<dbReference type="EMBL" id="NHTK01001158">
    <property type="protein sequence ID" value="PPR02604.1"/>
    <property type="molecule type" value="Genomic_DNA"/>
</dbReference>
<dbReference type="GO" id="GO:0007064">
    <property type="term" value="P:mitotic sister chromatid cohesion"/>
    <property type="evidence" value="ECO:0007669"/>
    <property type="project" value="InterPro"/>
</dbReference>
<accession>A0A409YHZ5</accession>
<comment type="similarity">
    <text evidence="6">Belongs to the CTF8 family.</text>
</comment>
<feature type="compositionally biased region" description="Low complexity" evidence="7">
    <location>
        <begin position="1"/>
        <end position="22"/>
    </location>
</feature>
<feature type="compositionally biased region" description="Polar residues" evidence="7">
    <location>
        <begin position="98"/>
        <end position="112"/>
    </location>
</feature>
<dbReference type="GO" id="GO:0003677">
    <property type="term" value="F:DNA binding"/>
    <property type="evidence" value="ECO:0007669"/>
    <property type="project" value="UniProtKB-KW"/>
</dbReference>
<proteinExistence type="inferred from homology"/>
<comment type="subcellular location">
    <subcellularLocation>
        <location evidence="1">Nucleus</location>
    </subcellularLocation>
</comment>
<dbReference type="GO" id="GO:0031390">
    <property type="term" value="C:Ctf18 RFC-like complex"/>
    <property type="evidence" value="ECO:0007669"/>
    <property type="project" value="InterPro"/>
</dbReference>
<keyword evidence="3" id="KW-0238">DNA-binding</keyword>
<keyword evidence="5" id="KW-0131">Cell cycle</keyword>
<evidence type="ECO:0000256" key="7">
    <source>
        <dbReference type="SAM" id="MobiDB-lite"/>
    </source>
</evidence>
<evidence type="ECO:0000256" key="2">
    <source>
        <dbReference type="ARBA" id="ARBA00022705"/>
    </source>
</evidence>
<keyword evidence="4" id="KW-0539">Nucleus</keyword>
<dbReference type="GO" id="GO:0006260">
    <property type="term" value="P:DNA replication"/>
    <property type="evidence" value="ECO:0007669"/>
    <property type="project" value="UniProtKB-KW"/>
</dbReference>
<dbReference type="OrthoDB" id="121932at2759"/>
<dbReference type="InterPro" id="IPR018607">
    <property type="entry name" value="Ctf8"/>
</dbReference>
<dbReference type="PANTHER" id="PTHR28605">
    <property type="entry name" value="CTF8, CHROMOSOME TRANSMISSION FIDELITY FACTOR 8 HOMOLOG (S. CEREVISIAE)"/>
    <property type="match status" value="1"/>
</dbReference>
<keyword evidence="2" id="KW-0235">DNA replication</keyword>
<dbReference type="PANTHER" id="PTHR28605:SF1">
    <property type="entry name" value="CHROMOSOME TRANSMISSION FIDELITY FACTOR 8"/>
    <property type="match status" value="1"/>
</dbReference>
<dbReference type="AlphaFoldDB" id="A0A409YHZ5"/>
<keyword evidence="9" id="KW-1185">Reference proteome</keyword>
<feature type="region of interest" description="Disordered" evidence="7">
    <location>
        <begin position="98"/>
        <end position="156"/>
    </location>
</feature>
<name>A0A409YHZ5_9AGAR</name>
<evidence type="ECO:0000256" key="6">
    <source>
        <dbReference type="ARBA" id="ARBA00038447"/>
    </source>
</evidence>
<dbReference type="Proteomes" id="UP000284842">
    <property type="component" value="Unassembled WGS sequence"/>
</dbReference>
<dbReference type="STRING" id="181874.A0A409YHZ5"/>